<dbReference type="EMBL" id="DXEX01000234">
    <property type="protein sequence ID" value="HIX60208.1"/>
    <property type="molecule type" value="Genomic_DNA"/>
</dbReference>
<accession>A0A9D1WJR1</accession>
<sequence length="380" mass="43194">MKNGNLGFGLMRLPQRSAEPTDIDTEQLNEMVDTFLQAGFTYFDTSWAYHNGGSEAAIRECLVKRHPRDSFLLASKLPTFAITKESEVEEIFQQQLDRCGVEYFDYYLLHNVNSMRYQQIIRETHMFDYMKKWKENGKIKHIAFSFHDTADVLDQILTEHPEVEAVQIVVNYFDWNAYLVQSKACYDVIRKHGKEVIIMEPVKGGMLAKAPDAVQKLLRAEHLDWSPAAWALRFAGSLGGVLAVLSGMSTLEQVKENVATMQNMQPLTKQEQDVLTEAARLYRGTGPARTADFSSYKTIDPKGVSAAVILDTYNSCMLQPDPTFGAEHNYFSAEKAKHGLHKDDLCIPGEVILENGANITELIHKAEEFLNEHSFFQYEF</sequence>
<dbReference type="CDD" id="cd19096">
    <property type="entry name" value="AKR_Fe-S_oxidoreductase"/>
    <property type="match status" value="1"/>
</dbReference>
<dbReference type="InterPro" id="IPR053135">
    <property type="entry name" value="AKR2_Oxidoreductase"/>
</dbReference>
<evidence type="ECO:0000259" key="1">
    <source>
        <dbReference type="Pfam" id="PF00248"/>
    </source>
</evidence>
<proteinExistence type="predicted"/>
<organism evidence="2 3">
    <name type="scientific">Candidatus Blautia gallistercoris</name>
    <dbReference type="NCBI Taxonomy" id="2838490"/>
    <lineage>
        <taxon>Bacteria</taxon>
        <taxon>Bacillati</taxon>
        <taxon>Bacillota</taxon>
        <taxon>Clostridia</taxon>
        <taxon>Lachnospirales</taxon>
        <taxon>Lachnospiraceae</taxon>
        <taxon>Blautia</taxon>
    </lineage>
</organism>
<evidence type="ECO:0000313" key="3">
    <source>
        <dbReference type="Proteomes" id="UP000886817"/>
    </source>
</evidence>
<dbReference type="Pfam" id="PF00248">
    <property type="entry name" value="Aldo_ket_red"/>
    <property type="match status" value="1"/>
</dbReference>
<dbReference type="Gene3D" id="3.20.20.100">
    <property type="entry name" value="NADP-dependent oxidoreductase domain"/>
    <property type="match status" value="1"/>
</dbReference>
<gene>
    <name evidence="2" type="ORF">IAA45_10925</name>
</gene>
<dbReference type="SUPFAM" id="SSF51430">
    <property type="entry name" value="NAD(P)-linked oxidoreductase"/>
    <property type="match status" value="1"/>
</dbReference>
<evidence type="ECO:0000313" key="2">
    <source>
        <dbReference type="EMBL" id="HIX60208.1"/>
    </source>
</evidence>
<dbReference type="Proteomes" id="UP000886817">
    <property type="component" value="Unassembled WGS sequence"/>
</dbReference>
<dbReference type="PANTHER" id="PTHR43312">
    <property type="entry name" value="D-THREO-ALDOSE 1-DEHYDROGENASE"/>
    <property type="match status" value="1"/>
</dbReference>
<protein>
    <submittedName>
        <fullName evidence="2">Aldo/keto reductase</fullName>
    </submittedName>
</protein>
<feature type="domain" description="NADP-dependent oxidoreductase" evidence="1">
    <location>
        <begin position="6"/>
        <end position="277"/>
    </location>
</feature>
<dbReference type="InterPro" id="IPR036812">
    <property type="entry name" value="NAD(P)_OxRdtase_dom_sf"/>
</dbReference>
<dbReference type="PANTHER" id="PTHR43312:SF2">
    <property type="entry name" value="OXIDOREDUCTASE"/>
    <property type="match status" value="1"/>
</dbReference>
<dbReference type="AlphaFoldDB" id="A0A9D1WJR1"/>
<dbReference type="InterPro" id="IPR023210">
    <property type="entry name" value="NADP_OxRdtase_dom"/>
</dbReference>
<reference evidence="2" key="1">
    <citation type="journal article" date="2021" name="PeerJ">
        <title>Extensive microbial diversity within the chicken gut microbiome revealed by metagenomics and culture.</title>
        <authorList>
            <person name="Gilroy R."/>
            <person name="Ravi A."/>
            <person name="Getino M."/>
            <person name="Pursley I."/>
            <person name="Horton D.L."/>
            <person name="Alikhan N.F."/>
            <person name="Baker D."/>
            <person name="Gharbi K."/>
            <person name="Hall N."/>
            <person name="Watson M."/>
            <person name="Adriaenssens E.M."/>
            <person name="Foster-Nyarko E."/>
            <person name="Jarju S."/>
            <person name="Secka A."/>
            <person name="Antonio M."/>
            <person name="Oren A."/>
            <person name="Chaudhuri R.R."/>
            <person name="La Ragione R."/>
            <person name="Hildebrand F."/>
            <person name="Pallen M.J."/>
        </authorList>
    </citation>
    <scope>NUCLEOTIDE SEQUENCE</scope>
    <source>
        <strain evidence="2">ChiSjej1B19-8411</strain>
    </source>
</reference>
<name>A0A9D1WJR1_9FIRM</name>
<comment type="caution">
    <text evidence="2">The sequence shown here is derived from an EMBL/GenBank/DDBJ whole genome shotgun (WGS) entry which is preliminary data.</text>
</comment>
<reference evidence="2" key="2">
    <citation type="submission" date="2021-04" db="EMBL/GenBank/DDBJ databases">
        <authorList>
            <person name="Gilroy R."/>
        </authorList>
    </citation>
    <scope>NUCLEOTIDE SEQUENCE</scope>
    <source>
        <strain evidence="2">ChiSjej1B19-8411</strain>
    </source>
</reference>